<keyword evidence="3" id="KW-1185">Reference proteome</keyword>
<organism evidence="2 3">
    <name type="scientific">Trifolium medium</name>
    <dbReference type="NCBI Taxonomy" id="97028"/>
    <lineage>
        <taxon>Eukaryota</taxon>
        <taxon>Viridiplantae</taxon>
        <taxon>Streptophyta</taxon>
        <taxon>Embryophyta</taxon>
        <taxon>Tracheophyta</taxon>
        <taxon>Spermatophyta</taxon>
        <taxon>Magnoliopsida</taxon>
        <taxon>eudicotyledons</taxon>
        <taxon>Gunneridae</taxon>
        <taxon>Pentapetalae</taxon>
        <taxon>rosids</taxon>
        <taxon>fabids</taxon>
        <taxon>Fabales</taxon>
        <taxon>Fabaceae</taxon>
        <taxon>Papilionoideae</taxon>
        <taxon>50 kb inversion clade</taxon>
        <taxon>NPAAA clade</taxon>
        <taxon>Hologalegina</taxon>
        <taxon>IRL clade</taxon>
        <taxon>Trifolieae</taxon>
        <taxon>Trifolium</taxon>
    </lineage>
</organism>
<dbReference type="EMBL" id="LXQA011327343">
    <property type="protein sequence ID" value="MCI93370.1"/>
    <property type="molecule type" value="Genomic_DNA"/>
</dbReference>
<evidence type="ECO:0000313" key="2">
    <source>
        <dbReference type="EMBL" id="MCI93370.1"/>
    </source>
</evidence>
<protein>
    <submittedName>
        <fullName evidence="2">Uncharacterized protein</fullName>
    </submittedName>
</protein>
<evidence type="ECO:0000313" key="3">
    <source>
        <dbReference type="Proteomes" id="UP000265520"/>
    </source>
</evidence>
<dbReference type="Proteomes" id="UP000265520">
    <property type="component" value="Unassembled WGS sequence"/>
</dbReference>
<evidence type="ECO:0000256" key="1">
    <source>
        <dbReference type="SAM" id="MobiDB-lite"/>
    </source>
</evidence>
<reference evidence="2 3" key="1">
    <citation type="journal article" date="2018" name="Front. Plant Sci.">
        <title>Red Clover (Trifolium pratense) and Zigzag Clover (T. medium) - A Picture of Genomic Similarities and Differences.</title>
        <authorList>
            <person name="Dluhosova J."/>
            <person name="Istvanek J."/>
            <person name="Nedelnik J."/>
            <person name="Repkova J."/>
        </authorList>
    </citation>
    <scope>NUCLEOTIDE SEQUENCE [LARGE SCALE GENOMIC DNA]</scope>
    <source>
        <strain evidence="3">cv. 10/8</strain>
        <tissue evidence="2">Leaf</tissue>
    </source>
</reference>
<comment type="caution">
    <text evidence="2">The sequence shown here is derived from an EMBL/GenBank/DDBJ whole genome shotgun (WGS) entry which is preliminary data.</text>
</comment>
<dbReference type="AlphaFoldDB" id="A0A392W3Z2"/>
<sequence length="23" mass="2768">MMDVLQQQRVQPRPPPEHEVQPQ</sequence>
<proteinExistence type="predicted"/>
<feature type="region of interest" description="Disordered" evidence="1">
    <location>
        <begin position="1"/>
        <end position="23"/>
    </location>
</feature>
<feature type="compositionally biased region" description="Low complexity" evidence="1">
    <location>
        <begin position="1"/>
        <end position="11"/>
    </location>
</feature>
<accession>A0A392W3Z2</accession>
<feature type="non-terminal residue" evidence="2">
    <location>
        <position position="23"/>
    </location>
</feature>
<name>A0A392W3Z2_9FABA</name>